<organism evidence="5 6">
    <name type="scientific">Candidatus Thermofonsia Clade 3 bacterium</name>
    <dbReference type="NCBI Taxonomy" id="2364212"/>
    <lineage>
        <taxon>Bacteria</taxon>
        <taxon>Bacillati</taxon>
        <taxon>Chloroflexota</taxon>
        <taxon>Candidatus Thermofontia</taxon>
        <taxon>Candidatus Thermofonsia Clade 3</taxon>
    </lineage>
</organism>
<feature type="non-terminal residue" evidence="5">
    <location>
        <position position="153"/>
    </location>
</feature>
<evidence type="ECO:0000256" key="1">
    <source>
        <dbReference type="ARBA" id="ARBA00005854"/>
    </source>
</evidence>
<name>A0A2M8Q7W8_9CHLR</name>
<dbReference type="Pfam" id="PF00389">
    <property type="entry name" value="2-Hacid_dh"/>
    <property type="match status" value="1"/>
</dbReference>
<dbReference type="SUPFAM" id="SSF52283">
    <property type="entry name" value="Formate/glycerate dehydrogenase catalytic domain-like"/>
    <property type="match status" value="1"/>
</dbReference>
<dbReference type="PANTHER" id="PTHR42789:SF1">
    <property type="entry name" value="D-ISOMER SPECIFIC 2-HYDROXYACID DEHYDROGENASE FAMILY PROTEIN (AFU_ORTHOLOGUE AFUA_6G10090)"/>
    <property type="match status" value="1"/>
</dbReference>
<evidence type="ECO:0000259" key="4">
    <source>
        <dbReference type="Pfam" id="PF00389"/>
    </source>
</evidence>
<proteinExistence type="inferred from homology"/>
<evidence type="ECO:0000256" key="2">
    <source>
        <dbReference type="ARBA" id="ARBA00023002"/>
    </source>
</evidence>
<keyword evidence="2" id="KW-0560">Oxidoreductase</keyword>
<comment type="caution">
    <text evidence="5">The sequence shown here is derived from an EMBL/GenBank/DDBJ whole genome shotgun (WGS) entry which is preliminary data.</text>
</comment>
<dbReference type="PANTHER" id="PTHR42789">
    <property type="entry name" value="D-ISOMER SPECIFIC 2-HYDROXYACID DEHYDROGENASE FAMILY PROTEIN (AFU_ORTHOLOGUE AFUA_6G10090)"/>
    <property type="match status" value="1"/>
</dbReference>
<comment type="similarity">
    <text evidence="1">Belongs to the D-isomer specific 2-hydroxyacid dehydrogenase family.</text>
</comment>
<evidence type="ECO:0000313" key="6">
    <source>
        <dbReference type="Proteomes" id="UP000230790"/>
    </source>
</evidence>
<accession>A0A2M8Q7W8</accession>
<dbReference type="EMBL" id="PGTN01000665">
    <property type="protein sequence ID" value="PJF45888.1"/>
    <property type="molecule type" value="Genomic_DNA"/>
</dbReference>
<dbReference type="FunFam" id="3.40.50.720:FF:000038">
    <property type="entry name" value="D-3-phosphoglycerate dehydrogenase"/>
    <property type="match status" value="1"/>
</dbReference>
<protein>
    <submittedName>
        <fullName evidence="5">Phosphoglycerate dehydrogenase</fullName>
    </submittedName>
</protein>
<keyword evidence="3" id="KW-0520">NAD</keyword>
<dbReference type="GO" id="GO:0051287">
    <property type="term" value="F:NAD binding"/>
    <property type="evidence" value="ECO:0007669"/>
    <property type="project" value="InterPro"/>
</dbReference>
<evidence type="ECO:0000313" key="5">
    <source>
        <dbReference type="EMBL" id="PJF45888.1"/>
    </source>
</evidence>
<dbReference type="GO" id="GO:0016616">
    <property type="term" value="F:oxidoreductase activity, acting on the CH-OH group of donors, NAD or NADP as acceptor"/>
    <property type="evidence" value="ECO:0007669"/>
    <property type="project" value="InterPro"/>
</dbReference>
<dbReference type="InterPro" id="IPR050857">
    <property type="entry name" value="D-2-hydroxyacid_DH"/>
</dbReference>
<gene>
    <name evidence="5" type="ORF">CUN48_16595</name>
</gene>
<dbReference type="Proteomes" id="UP000230790">
    <property type="component" value="Unassembled WGS sequence"/>
</dbReference>
<dbReference type="AlphaFoldDB" id="A0A2M8Q7W8"/>
<evidence type="ECO:0000256" key="3">
    <source>
        <dbReference type="ARBA" id="ARBA00023027"/>
    </source>
</evidence>
<dbReference type="InterPro" id="IPR006139">
    <property type="entry name" value="D-isomer_2_OHA_DH_cat_dom"/>
</dbReference>
<feature type="domain" description="D-isomer specific 2-hydroxyacid dehydrogenase catalytic" evidence="4">
    <location>
        <begin position="7"/>
        <end position="111"/>
    </location>
</feature>
<sequence>MAEHFRVLVSDSMSKTGLAPLLAAPNIEVDVRTDLTPQQLIEIIPHYDALLVRSSTQVTAEVLRAGVRLRVVGRAGVGVDNIDVDAATQAGVIVVNAPTGNVVAAAEHTIAMLMALARHIPQADAHVRAGLWKRNQFMGVEVRGKTLGAIGLG</sequence>
<dbReference type="Gene3D" id="3.40.50.720">
    <property type="entry name" value="NAD(P)-binding Rossmann-like Domain"/>
    <property type="match status" value="2"/>
</dbReference>
<reference evidence="5 6" key="1">
    <citation type="submission" date="2017-11" db="EMBL/GenBank/DDBJ databases">
        <title>Evolution of Phototrophy in the Chloroflexi Phylum Driven by Horizontal Gene Transfer.</title>
        <authorList>
            <person name="Ward L.M."/>
            <person name="Hemp J."/>
            <person name="Shih P.M."/>
            <person name="Mcglynn S.E."/>
            <person name="Fischer W."/>
        </authorList>
    </citation>
    <scope>NUCLEOTIDE SEQUENCE [LARGE SCALE GENOMIC DNA]</scope>
    <source>
        <strain evidence="5">JP3_7</strain>
    </source>
</reference>